<proteinExistence type="predicted"/>
<evidence type="ECO:0000313" key="2">
    <source>
        <dbReference type="EMBL" id="MFC3530240.1"/>
    </source>
</evidence>
<comment type="caution">
    <text evidence="2">The sequence shown here is derived from an EMBL/GenBank/DDBJ whole genome shotgun (WGS) entry which is preliminary data.</text>
</comment>
<dbReference type="RefSeq" id="WP_377746434.1">
    <property type="nucleotide sequence ID" value="NZ_JBHRXJ010000021.1"/>
</dbReference>
<feature type="region of interest" description="Disordered" evidence="1">
    <location>
        <begin position="1"/>
        <end position="104"/>
    </location>
</feature>
<sequence length="226" mass="24838">MAKLKDRGMVLKRDDSFAARLDVAKPEEAPRPVEKSASKPPAKKSTEVSAPPPKPAEKPKNSPVKPQSSAPITAPEAEATPDVSATTEPRKTTEDMKVPVEAGRGPKVKLRATFRCPSDLAERATAWAEKARCPVSAVFRKAMGELRPQLIERIEAGIEYTEVPSERMTDASHPFDTSMMISQTAYDRLVKELDPEAMTGIEAPMSRWVRAQFLSHFDAWLTGKGQ</sequence>
<reference evidence="3" key="1">
    <citation type="journal article" date="2019" name="Int. J. Syst. Evol. Microbiol.">
        <title>The Global Catalogue of Microorganisms (GCM) 10K type strain sequencing project: providing services to taxonomists for standard genome sequencing and annotation.</title>
        <authorList>
            <consortium name="The Broad Institute Genomics Platform"/>
            <consortium name="The Broad Institute Genome Sequencing Center for Infectious Disease"/>
            <person name="Wu L."/>
            <person name="Ma J."/>
        </authorList>
    </citation>
    <scope>NUCLEOTIDE SEQUENCE [LARGE SCALE GENOMIC DNA]</scope>
    <source>
        <strain evidence="3">KCTC 42899</strain>
    </source>
</reference>
<evidence type="ECO:0000313" key="3">
    <source>
        <dbReference type="Proteomes" id="UP001595721"/>
    </source>
</evidence>
<feature type="compositionally biased region" description="Low complexity" evidence="1">
    <location>
        <begin position="70"/>
        <end position="81"/>
    </location>
</feature>
<protein>
    <submittedName>
        <fullName evidence="2">Uncharacterized protein</fullName>
    </submittedName>
</protein>
<dbReference type="EMBL" id="JBHRXJ010000021">
    <property type="protein sequence ID" value="MFC3530240.1"/>
    <property type="molecule type" value="Genomic_DNA"/>
</dbReference>
<evidence type="ECO:0000256" key="1">
    <source>
        <dbReference type="SAM" id="MobiDB-lite"/>
    </source>
</evidence>
<feature type="compositionally biased region" description="Basic and acidic residues" evidence="1">
    <location>
        <begin position="1"/>
        <end position="37"/>
    </location>
</feature>
<feature type="compositionally biased region" description="Basic and acidic residues" evidence="1">
    <location>
        <begin position="88"/>
        <end position="98"/>
    </location>
</feature>
<keyword evidence="3" id="KW-1185">Reference proteome</keyword>
<gene>
    <name evidence="2" type="ORF">ACFOMH_18885</name>
</gene>
<accession>A0ABV7R7R0</accession>
<dbReference type="Proteomes" id="UP001595721">
    <property type="component" value="Unassembled WGS sequence"/>
</dbReference>
<organism evidence="2 3">
    <name type="scientific">Paracoccus mangrovi</name>
    <dbReference type="NCBI Taxonomy" id="1715645"/>
    <lineage>
        <taxon>Bacteria</taxon>
        <taxon>Pseudomonadati</taxon>
        <taxon>Pseudomonadota</taxon>
        <taxon>Alphaproteobacteria</taxon>
        <taxon>Rhodobacterales</taxon>
        <taxon>Paracoccaceae</taxon>
        <taxon>Paracoccus</taxon>
    </lineage>
</organism>
<name>A0ABV7R7R0_9RHOB</name>